<evidence type="ECO:0000313" key="4">
    <source>
        <dbReference type="EMBL" id="AER57392.1"/>
    </source>
</evidence>
<dbReference type="PANTHER" id="PTHR11579">
    <property type="entry name" value="PROTEIN-L-ISOASPARTATE O-METHYLTRANSFERASE"/>
    <property type="match status" value="1"/>
</dbReference>
<dbReference type="GO" id="GO:0032259">
    <property type="term" value="P:methylation"/>
    <property type="evidence" value="ECO:0007669"/>
    <property type="project" value="UniProtKB-KW"/>
</dbReference>
<dbReference type="GO" id="GO:0005737">
    <property type="term" value="C:cytoplasm"/>
    <property type="evidence" value="ECO:0007669"/>
    <property type="project" value="TreeGrafter"/>
</dbReference>
<dbReference type="Proteomes" id="UP000005870">
    <property type="component" value="Chromosome"/>
</dbReference>
<evidence type="ECO:0000256" key="2">
    <source>
        <dbReference type="ARBA" id="ARBA00013346"/>
    </source>
</evidence>
<dbReference type="SUPFAM" id="SSF53335">
    <property type="entry name" value="S-adenosyl-L-methionine-dependent methyltransferases"/>
    <property type="match status" value="1"/>
</dbReference>
<dbReference type="InterPro" id="IPR000682">
    <property type="entry name" value="PCMT"/>
</dbReference>
<dbReference type="KEGG" id="psd:DSC_13740"/>
<evidence type="ECO:0000256" key="3">
    <source>
        <dbReference type="ARBA" id="ARBA00030757"/>
    </source>
</evidence>
<name>G7UTE6_PSEUP</name>
<dbReference type="OrthoDB" id="9810066at2"/>
<dbReference type="AlphaFoldDB" id="G7UTE6"/>
<dbReference type="EMBL" id="CP003093">
    <property type="protein sequence ID" value="AER57392.1"/>
    <property type="molecule type" value="Genomic_DNA"/>
</dbReference>
<organism evidence="4 5">
    <name type="scientific">Pseudoxanthomonas spadix (strain BD-a59)</name>
    <dbReference type="NCBI Taxonomy" id="1045855"/>
    <lineage>
        <taxon>Bacteria</taxon>
        <taxon>Pseudomonadati</taxon>
        <taxon>Pseudomonadota</taxon>
        <taxon>Gammaproteobacteria</taxon>
        <taxon>Lysobacterales</taxon>
        <taxon>Lysobacteraceae</taxon>
        <taxon>Pseudoxanthomonas</taxon>
    </lineage>
</organism>
<sequence>MTIDYAQARENMVEQQIRPWDVLDNRVLETLATLPREAFVPAAYRALAYADLELPLGHGQHMMKPVVEGRALQALEVQPGEDVLEIGTGSGFLTACLAEMGREVVSLELYPELAAQARANLDSTGLGSNVRIETADAMTWTAQRQFDVVCVTGAVDSLPPGFLQWLRPGGRLFVVCGRSPVMEAMLVHNQASGPHFQSLFETDLAYLVGAEPVAKFVF</sequence>
<dbReference type="STRING" id="1045855.DSC_13740"/>
<gene>
    <name evidence="4" type="ordered locus">DSC_13740</name>
</gene>
<proteinExistence type="inferred from homology"/>
<dbReference type="RefSeq" id="WP_014161565.1">
    <property type="nucleotide sequence ID" value="NC_016147.2"/>
</dbReference>
<evidence type="ECO:0000256" key="1">
    <source>
        <dbReference type="ARBA" id="ARBA00005369"/>
    </source>
</evidence>
<protein>
    <recommendedName>
        <fullName evidence="2">Protein-L-isoaspartate O-methyltransferase</fullName>
    </recommendedName>
    <alternativeName>
        <fullName evidence="3">Protein L-isoaspartyl methyltransferase</fullName>
    </alternativeName>
</protein>
<dbReference type="GO" id="GO:0004719">
    <property type="term" value="F:protein-L-isoaspartate (D-aspartate) O-methyltransferase activity"/>
    <property type="evidence" value="ECO:0007669"/>
    <property type="project" value="InterPro"/>
</dbReference>
<dbReference type="eggNOG" id="COG2518">
    <property type="taxonomic scope" value="Bacteria"/>
</dbReference>
<dbReference type="HOGENOM" id="CLU_055432_2_1_6"/>
<reference evidence="4 5" key="1">
    <citation type="journal article" date="2012" name="J. Bacteriol.">
        <title>Complete Genome Sequence of the BTEX-Degrading Bacterium Pseudoxanthomonas spadix BD-a59.</title>
        <authorList>
            <person name="Lee S.H."/>
            <person name="Jin H.M."/>
            <person name="Lee H.J."/>
            <person name="Kim J.M."/>
            <person name="Jeon C.O."/>
        </authorList>
    </citation>
    <scope>NUCLEOTIDE SEQUENCE [LARGE SCALE GENOMIC DNA]</scope>
    <source>
        <strain evidence="4 5">BD-a59</strain>
    </source>
</reference>
<comment type="similarity">
    <text evidence="1">Belongs to the methyltransferase superfamily. L-isoaspartyl/D-aspartyl protein methyltransferase family.</text>
</comment>
<accession>G7UTE6</accession>
<dbReference type="Pfam" id="PF01135">
    <property type="entry name" value="PCMT"/>
    <property type="match status" value="1"/>
</dbReference>
<dbReference type="PANTHER" id="PTHR11579:SF18">
    <property type="entry name" value="PROTEIN-L-ISOASPARTATE O-METHYLTRANSFERASE"/>
    <property type="match status" value="1"/>
</dbReference>
<keyword evidence="5" id="KW-1185">Reference proteome</keyword>
<dbReference type="InterPro" id="IPR029063">
    <property type="entry name" value="SAM-dependent_MTases_sf"/>
</dbReference>
<dbReference type="CDD" id="cd02440">
    <property type="entry name" value="AdoMet_MTases"/>
    <property type="match status" value="1"/>
</dbReference>
<dbReference type="Gene3D" id="3.40.50.150">
    <property type="entry name" value="Vaccinia Virus protein VP39"/>
    <property type="match status" value="1"/>
</dbReference>
<evidence type="ECO:0000313" key="5">
    <source>
        <dbReference type="Proteomes" id="UP000005870"/>
    </source>
</evidence>